<reference evidence="1" key="2">
    <citation type="submission" date="2021-10" db="EMBL/GenBank/DDBJ databases">
        <authorList>
            <person name="Piombo E."/>
        </authorList>
    </citation>
    <scope>NUCLEOTIDE SEQUENCE</scope>
</reference>
<gene>
    <name evidence="1" type="ORF">CRV2_00007030</name>
</gene>
<dbReference type="EMBL" id="CADEHS020000003">
    <property type="protein sequence ID" value="CAG9938603.1"/>
    <property type="molecule type" value="Genomic_DNA"/>
</dbReference>
<keyword evidence="2" id="KW-1185">Reference proteome</keyword>
<protein>
    <submittedName>
        <fullName evidence="1">Uncharacterized protein</fullName>
    </submittedName>
</protein>
<comment type="caution">
    <text evidence="1">The sequence shown here is derived from an EMBL/GenBank/DDBJ whole genome shotgun (WGS) entry which is preliminary data.</text>
</comment>
<dbReference type="Proteomes" id="UP000836387">
    <property type="component" value="Unassembled WGS sequence"/>
</dbReference>
<name>A0ACA9TCJ5_BIOOC</name>
<accession>A0ACA9TCJ5</accession>
<evidence type="ECO:0000313" key="1">
    <source>
        <dbReference type="EMBL" id="CAG9938603.1"/>
    </source>
</evidence>
<evidence type="ECO:0000313" key="2">
    <source>
        <dbReference type="Proteomes" id="UP000836387"/>
    </source>
</evidence>
<reference evidence="1" key="1">
    <citation type="submission" date="2020-04" db="EMBL/GenBank/DDBJ databases">
        <authorList>
            <person name="Broberg M."/>
        </authorList>
    </citation>
    <scope>NUCLEOTIDE SEQUENCE</scope>
</reference>
<proteinExistence type="predicted"/>
<organism evidence="1 2">
    <name type="scientific">Clonostachys rosea f. rosea IK726</name>
    <dbReference type="NCBI Taxonomy" id="1349383"/>
    <lineage>
        <taxon>Eukaryota</taxon>
        <taxon>Fungi</taxon>
        <taxon>Dikarya</taxon>
        <taxon>Ascomycota</taxon>
        <taxon>Pezizomycotina</taxon>
        <taxon>Sordariomycetes</taxon>
        <taxon>Hypocreomycetidae</taxon>
        <taxon>Hypocreales</taxon>
        <taxon>Bionectriaceae</taxon>
        <taxon>Clonostachys</taxon>
    </lineage>
</organism>
<sequence>MQPVVFAAGFLWLCDLVLSRNIFNKPPSGGISGDYSENPIYQEGQQVEFLWESDVTYVDIGIFQKYPAPSDKYYSAYVVRNTSSTSYRWNMAKTLRGEPPPEGENSIFWLVMYDASKEEQITDSHYFNVSRIQTTTTTTTTSGSSSSTSAAPTAATTTADSQVSGSGLSAGAIAGIAVGATLAGVLVAAVIAFFFWRHLQTANRGANAHPSAPGVGDKPITDGQHQRTSVPPHYDQVNQHPRMTGNELTADHVHEAP</sequence>